<proteinExistence type="predicted"/>
<evidence type="ECO:0000259" key="1">
    <source>
        <dbReference type="PROSITE" id="PS51186"/>
    </source>
</evidence>
<dbReference type="EMBL" id="FNED01000014">
    <property type="protein sequence ID" value="SDJ22737.1"/>
    <property type="molecule type" value="Genomic_DNA"/>
</dbReference>
<evidence type="ECO:0000313" key="3">
    <source>
        <dbReference type="Proteomes" id="UP000182836"/>
    </source>
</evidence>
<evidence type="ECO:0000313" key="2">
    <source>
        <dbReference type="EMBL" id="SDJ22737.1"/>
    </source>
</evidence>
<gene>
    <name evidence="2" type="ORF">SAMN04487909_11414</name>
</gene>
<protein>
    <submittedName>
        <fullName evidence="2">Acetyltransferase (GNAT) family protein</fullName>
    </submittedName>
</protein>
<accession>A0A1G8S0K1</accession>
<dbReference type="GO" id="GO:0016747">
    <property type="term" value="F:acyltransferase activity, transferring groups other than amino-acyl groups"/>
    <property type="evidence" value="ECO:0007669"/>
    <property type="project" value="InterPro"/>
</dbReference>
<dbReference type="SUPFAM" id="SSF55729">
    <property type="entry name" value="Acyl-CoA N-acyltransferases (Nat)"/>
    <property type="match status" value="1"/>
</dbReference>
<dbReference type="Gene3D" id="3.40.630.30">
    <property type="match status" value="1"/>
</dbReference>
<dbReference type="InterPro" id="IPR050276">
    <property type="entry name" value="MshD_Acetyltransferase"/>
</dbReference>
<name>A0A1G8S0K1_ANEMI</name>
<dbReference type="Pfam" id="PF00583">
    <property type="entry name" value="Acetyltransf_1"/>
    <property type="match status" value="1"/>
</dbReference>
<dbReference type="AlphaFoldDB" id="A0A1G8S0K1"/>
<keyword evidence="2" id="KW-0808">Transferase</keyword>
<dbReference type="PROSITE" id="PS51186">
    <property type="entry name" value="GNAT"/>
    <property type="match status" value="1"/>
</dbReference>
<organism evidence="2 3">
    <name type="scientific">Aneurinibacillus migulanus</name>
    <name type="common">Bacillus migulanus</name>
    <dbReference type="NCBI Taxonomy" id="47500"/>
    <lineage>
        <taxon>Bacteria</taxon>
        <taxon>Bacillati</taxon>
        <taxon>Bacillota</taxon>
        <taxon>Bacilli</taxon>
        <taxon>Bacillales</taxon>
        <taxon>Paenibacillaceae</taxon>
        <taxon>Aneurinibacillus group</taxon>
        <taxon>Aneurinibacillus</taxon>
    </lineage>
</organism>
<dbReference type="PANTHER" id="PTHR43617">
    <property type="entry name" value="L-AMINO ACID N-ACETYLTRANSFERASE"/>
    <property type="match status" value="1"/>
</dbReference>
<reference evidence="2 3" key="1">
    <citation type="submission" date="2016-10" db="EMBL/GenBank/DDBJ databases">
        <authorList>
            <person name="de Groot N.N."/>
        </authorList>
    </citation>
    <scope>NUCLEOTIDE SEQUENCE [LARGE SCALE GENOMIC DNA]</scope>
    <source>
        <strain evidence="2 3">DSM 2895</strain>
    </source>
</reference>
<sequence>MAAKDGVLIMQYRGERKQFRLERFTTPSLYSWGENIPEIKKEGMDAEVIIDCGWGHLIFGQTFDDHDKLIDLFLEEKTGRRDLAIYVRNHHVLLSKAPNLLFVDPSITFRLWLHKYRMPKRRSGGFRIRFMQGHKDAERVNEIYQKSGMVEADPQIMIENQFKQTFTYFVAVDQEDGEIIGTITGIDHKAAFADPDNGSSFWALSVDRDRRARGVGRALVRAVAEYYLAKGRSYLDLSVLHNNKKAIALYKALGFEQIPVYVIKRKNNINEVYYTGGPQP</sequence>
<dbReference type="InterPro" id="IPR000182">
    <property type="entry name" value="GNAT_dom"/>
</dbReference>
<dbReference type="InterPro" id="IPR016181">
    <property type="entry name" value="Acyl_CoA_acyltransferase"/>
</dbReference>
<feature type="domain" description="N-acetyltransferase" evidence="1">
    <location>
        <begin position="126"/>
        <end position="276"/>
    </location>
</feature>
<dbReference type="CDD" id="cd04301">
    <property type="entry name" value="NAT_SF"/>
    <property type="match status" value="1"/>
</dbReference>
<dbReference type="Proteomes" id="UP000182836">
    <property type="component" value="Unassembled WGS sequence"/>
</dbReference>